<name>A0A7G6T1G0_9HYPH</name>
<gene>
    <name evidence="1" type="ORF">HB778_31800</name>
</gene>
<proteinExistence type="predicted"/>
<dbReference type="RefSeq" id="WP_183459643.1">
    <property type="nucleotide sequence ID" value="NZ_CP050296.1"/>
</dbReference>
<evidence type="ECO:0000313" key="1">
    <source>
        <dbReference type="EMBL" id="QND60592.1"/>
    </source>
</evidence>
<sequence>MQIGDFDTVPLRHTQLFRDAKIAMLTHMVLFRMEMTAAAAAEVEEALADLIEANQADIAARQ</sequence>
<reference evidence="2" key="1">
    <citation type="journal article" date="2020" name="Mol. Plant Microbe">
        <title>Rhizobial microsymbionts of the narrowly endemic Oxytropis species growing in Kamchatka are characterized by significant genetic diversity and possess a set of genes that are associated with T3SS and T6SS secretion systems and can affect the development of symbiosis.</title>
        <authorList>
            <person name="Safronova V."/>
            <person name="Guro P."/>
            <person name="Sazanova A."/>
            <person name="Kuznetsova I."/>
            <person name="Belimov A."/>
            <person name="Yakubov V."/>
            <person name="Chirak E."/>
            <person name="Afonin A."/>
            <person name="Gogolev Y."/>
            <person name="Andronov E."/>
            <person name="Tikhonovich I."/>
        </authorList>
    </citation>
    <scope>NUCLEOTIDE SEQUENCE [LARGE SCALE GENOMIC DNA]</scope>
    <source>
        <strain evidence="2">583</strain>
    </source>
</reference>
<accession>A0A7G6T1G0</accession>
<dbReference type="Proteomes" id="UP000515465">
    <property type="component" value="Chromosome"/>
</dbReference>
<evidence type="ECO:0000313" key="2">
    <source>
        <dbReference type="Proteomes" id="UP000515465"/>
    </source>
</evidence>
<organism evidence="1 2">
    <name type="scientific">Mesorhizobium huakuii</name>
    <dbReference type="NCBI Taxonomy" id="28104"/>
    <lineage>
        <taxon>Bacteria</taxon>
        <taxon>Pseudomonadati</taxon>
        <taxon>Pseudomonadota</taxon>
        <taxon>Alphaproteobacteria</taxon>
        <taxon>Hyphomicrobiales</taxon>
        <taxon>Phyllobacteriaceae</taxon>
        <taxon>Mesorhizobium</taxon>
    </lineage>
</organism>
<protein>
    <submittedName>
        <fullName evidence="1">Uncharacterized protein</fullName>
    </submittedName>
</protein>
<dbReference type="EMBL" id="CP050296">
    <property type="protein sequence ID" value="QND60592.1"/>
    <property type="molecule type" value="Genomic_DNA"/>
</dbReference>
<dbReference type="AlphaFoldDB" id="A0A7G6T1G0"/>